<dbReference type="InterPro" id="IPR006091">
    <property type="entry name" value="Acyl-CoA_Oxase/DH_mid-dom"/>
</dbReference>
<evidence type="ECO:0000313" key="12">
    <source>
        <dbReference type="EMBL" id="WXX24409.1"/>
    </source>
</evidence>
<comment type="pathway">
    <text evidence="2">Amino-acid degradation; L-valine degradation.</text>
</comment>
<sequence length="388" mass="42400">MDFALTDDQLAYQQTARQFAQKELKPNAAEWDRNSHFPVDVIKKTGELGFLGLYTNPDYDGLGLPRLDAAIVFEELAWGDTAVAAYISIHNMVTWMIGEYAKDDVRADLVPRLVSGELLSSYCLTEPNAGSDAGSLTTKAVKQDGEDYYLLSGEKTFISGAGSTDILVVMARTGDAGPKGVSAFVVDAHSDGISYGKNEHKMGWKAQPTRTIHFKDVKVPAKNLLGSEGEGFKFAMKGLDGGRINIGICAVGTAQAALETALNYVQERKQFGSAIAELQSVQFKLADMLTQTIAARQMLYLAANKVDKKHSDATTYCAMAKRLATDLSFAVANEALQLHGGYGYLNEYPLERHVRDLRVHQILEGTNEIMRVIVSRKMLSDGALDSLR</sequence>
<dbReference type="InterPro" id="IPR009075">
    <property type="entry name" value="AcylCo_DH/oxidase_C"/>
</dbReference>
<evidence type="ECO:0000313" key="13">
    <source>
        <dbReference type="Proteomes" id="UP000829560"/>
    </source>
</evidence>
<evidence type="ECO:0000256" key="1">
    <source>
        <dbReference type="ARBA" id="ARBA00001974"/>
    </source>
</evidence>
<feature type="domain" description="Acyl-CoA dehydrogenase/oxidase N-terminal" evidence="11">
    <location>
        <begin position="6"/>
        <end position="117"/>
    </location>
</feature>
<evidence type="ECO:0000256" key="3">
    <source>
        <dbReference type="ARBA" id="ARBA00009347"/>
    </source>
</evidence>
<name>A0AAU6PVD3_9GAMM</name>
<dbReference type="KEGG" id="prae:MN210_17670"/>
<dbReference type="PROSITE" id="PS00073">
    <property type="entry name" value="ACYL_COA_DH_2"/>
    <property type="match status" value="1"/>
</dbReference>
<evidence type="ECO:0000256" key="4">
    <source>
        <dbReference type="ARBA" id="ARBA00022456"/>
    </source>
</evidence>
<dbReference type="SUPFAM" id="SSF56645">
    <property type="entry name" value="Acyl-CoA dehydrogenase NM domain-like"/>
    <property type="match status" value="1"/>
</dbReference>
<evidence type="ECO:0000259" key="11">
    <source>
        <dbReference type="Pfam" id="PF02771"/>
    </source>
</evidence>
<dbReference type="GO" id="GO:0050660">
    <property type="term" value="F:flavin adenine dinucleotide binding"/>
    <property type="evidence" value="ECO:0007669"/>
    <property type="project" value="InterPro"/>
</dbReference>
<dbReference type="FunFam" id="1.20.140.10:FF:000001">
    <property type="entry name" value="Acyl-CoA dehydrogenase"/>
    <property type="match status" value="1"/>
</dbReference>
<dbReference type="GO" id="GO:0009083">
    <property type="term" value="P:branched-chain amino acid catabolic process"/>
    <property type="evidence" value="ECO:0007669"/>
    <property type="project" value="UniProtKB-KW"/>
</dbReference>
<evidence type="ECO:0000256" key="5">
    <source>
        <dbReference type="ARBA" id="ARBA00022630"/>
    </source>
</evidence>
<evidence type="ECO:0000256" key="7">
    <source>
        <dbReference type="ARBA" id="ARBA00023002"/>
    </source>
</evidence>
<keyword evidence="13" id="KW-1185">Reference proteome</keyword>
<dbReference type="EMBL" id="CP093310">
    <property type="protein sequence ID" value="WXX24409.1"/>
    <property type="molecule type" value="Genomic_DNA"/>
</dbReference>
<accession>A0AAU6PVD3</accession>
<dbReference type="InterPro" id="IPR036250">
    <property type="entry name" value="AcylCo_DH-like_C"/>
</dbReference>
<evidence type="ECO:0000256" key="6">
    <source>
        <dbReference type="ARBA" id="ARBA00022827"/>
    </source>
</evidence>
<comment type="similarity">
    <text evidence="3 8">Belongs to the acyl-CoA dehydrogenase family.</text>
</comment>
<dbReference type="AlphaFoldDB" id="A0AAU6PVD3"/>
<dbReference type="Pfam" id="PF02770">
    <property type="entry name" value="Acyl-CoA_dh_M"/>
    <property type="match status" value="1"/>
</dbReference>
<feature type="domain" description="Acyl-CoA dehydrogenase/oxidase C-terminal" evidence="9">
    <location>
        <begin position="229"/>
        <end position="379"/>
    </location>
</feature>
<dbReference type="PANTHER" id="PTHR43831">
    <property type="entry name" value="ISOBUTYRYL-COA DEHYDROGENASE"/>
    <property type="match status" value="1"/>
</dbReference>
<dbReference type="Gene3D" id="1.20.140.10">
    <property type="entry name" value="Butyryl-CoA Dehydrogenase, subunit A, domain 3"/>
    <property type="match status" value="1"/>
</dbReference>
<dbReference type="SUPFAM" id="SSF47203">
    <property type="entry name" value="Acyl-CoA dehydrogenase C-terminal domain-like"/>
    <property type="match status" value="1"/>
</dbReference>
<dbReference type="Proteomes" id="UP000829560">
    <property type="component" value="Chromosome"/>
</dbReference>
<dbReference type="Gene3D" id="1.10.540.10">
    <property type="entry name" value="Acyl-CoA dehydrogenase/oxidase, N-terminal domain"/>
    <property type="match status" value="1"/>
</dbReference>
<dbReference type="Pfam" id="PF02771">
    <property type="entry name" value="Acyl-CoA_dh_N"/>
    <property type="match status" value="1"/>
</dbReference>
<dbReference type="Gene3D" id="2.40.110.10">
    <property type="entry name" value="Butyryl-CoA Dehydrogenase, subunit A, domain 2"/>
    <property type="match status" value="1"/>
</dbReference>
<dbReference type="GO" id="GO:0003995">
    <property type="term" value="F:acyl-CoA dehydrogenase activity"/>
    <property type="evidence" value="ECO:0007669"/>
    <property type="project" value="InterPro"/>
</dbReference>
<proteinExistence type="inferred from homology"/>
<keyword evidence="7 8" id="KW-0560">Oxidoreductase</keyword>
<organism evidence="12 13">
    <name type="scientific">Psychrobacter raelei</name>
    <dbReference type="NCBI Taxonomy" id="2565531"/>
    <lineage>
        <taxon>Bacteria</taxon>
        <taxon>Pseudomonadati</taxon>
        <taxon>Pseudomonadota</taxon>
        <taxon>Gammaproteobacteria</taxon>
        <taxon>Moraxellales</taxon>
        <taxon>Moraxellaceae</taxon>
        <taxon>Psychrobacter</taxon>
    </lineage>
</organism>
<evidence type="ECO:0000256" key="8">
    <source>
        <dbReference type="RuleBase" id="RU362125"/>
    </source>
</evidence>
<dbReference type="FunFam" id="2.40.110.10:FF:000001">
    <property type="entry name" value="Acyl-CoA dehydrogenase, mitochondrial"/>
    <property type="match status" value="1"/>
</dbReference>
<protein>
    <submittedName>
        <fullName evidence="12">Acyl-CoA dehydrogenase family protein</fullName>
    </submittedName>
</protein>
<feature type="domain" description="Acyl-CoA oxidase/dehydrogenase middle" evidence="10">
    <location>
        <begin position="122"/>
        <end position="217"/>
    </location>
</feature>
<reference evidence="12" key="1">
    <citation type="submission" date="2024-03" db="EMBL/GenBank/DDBJ databases">
        <title>Psychrobacter raelis sp. nov. isolated from a dog with peritonitis.</title>
        <authorList>
            <person name="Schiavone A."/>
            <person name="Manzulli V."/>
            <person name="Camarda A."/>
            <person name="Cafiero M.A."/>
            <person name="Vasco I."/>
            <person name="Marino L."/>
            <person name="Pennuzzi G."/>
            <person name="Serrecchia L."/>
            <person name="Galante D."/>
            <person name="Pugliese N."/>
        </authorList>
    </citation>
    <scope>NUCLEOTIDE SEQUENCE</scope>
    <source>
        <strain evidence="12">PraFG1</strain>
    </source>
</reference>
<keyword evidence="5 8" id="KW-0285">Flavoprotein</keyword>
<evidence type="ECO:0000259" key="10">
    <source>
        <dbReference type="Pfam" id="PF02770"/>
    </source>
</evidence>
<gene>
    <name evidence="12" type="ORF">MN210_17670</name>
</gene>
<dbReference type="InterPro" id="IPR009100">
    <property type="entry name" value="AcylCoA_DH/oxidase_NM_dom_sf"/>
</dbReference>
<dbReference type="RefSeq" id="WP_338412446.1">
    <property type="nucleotide sequence ID" value="NZ_CP093310.2"/>
</dbReference>
<dbReference type="InterPro" id="IPR006089">
    <property type="entry name" value="Acyl-CoA_DH_CS"/>
</dbReference>
<dbReference type="PANTHER" id="PTHR43831:SF1">
    <property type="entry name" value="ISOBUTYRYL-COA DEHYDROGENASE, MITOCHONDRIAL"/>
    <property type="match status" value="1"/>
</dbReference>
<dbReference type="Pfam" id="PF00441">
    <property type="entry name" value="Acyl-CoA_dh_1"/>
    <property type="match status" value="1"/>
</dbReference>
<dbReference type="InterPro" id="IPR037069">
    <property type="entry name" value="AcylCoA_DH/ox_N_sf"/>
</dbReference>
<dbReference type="InterPro" id="IPR013786">
    <property type="entry name" value="AcylCoA_DH/ox_N"/>
</dbReference>
<dbReference type="PROSITE" id="PS00072">
    <property type="entry name" value="ACYL_COA_DH_1"/>
    <property type="match status" value="1"/>
</dbReference>
<dbReference type="InterPro" id="IPR046373">
    <property type="entry name" value="Acyl-CoA_Oxase/DH_mid-dom_sf"/>
</dbReference>
<dbReference type="InterPro" id="IPR052547">
    <property type="entry name" value="Mito_Isobutyryl-CoADH"/>
</dbReference>
<comment type="cofactor">
    <cofactor evidence="1 8">
        <name>FAD</name>
        <dbReference type="ChEBI" id="CHEBI:57692"/>
    </cofactor>
</comment>
<evidence type="ECO:0000256" key="2">
    <source>
        <dbReference type="ARBA" id="ARBA00005109"/>
    </source>
</evidence>
<keyword evidence="6 8" id="KW-0274">FAD</keyword>
<dbReference type="PIRSF" id="PIRSF016578">
    <property type="entry name" value="HsaA"/>
    <property type="match status" value="1"/>
</dbReference>
<keyword evidence="4" id="KW-0101">Branched-chain amino acid catabolism</keyword>
<evidence type="ECO:0000259" key="9">
    <source>
        <dbReference type="Pfam" id="PF00441"/>
    </source>
</evidence>